<feature type="compositionally biased region" description="Basic and acidic residues" evidence="1">
    <location>
        <begin position="58"/>
        <end position="70"/>
    </location>
</feature>
<evidence type="ECO:0000313" key="2">
    <source>
        <dbReference type="EMBL" id="KZT75086.1"/>
    </source>
</evidence>
<accession>A0A165ULD2</accession>
<gene>
    <name evidence="2" type="ORF">DAEQUDRAFT_761048</name>
</gene>
<feature type="region of interest" description="Disordered" evidence="1">
    <location>
        <begin position="955"/>
        <end position="1038"/>
    </location>
</feature>
<feature type="compositionally biased region" description="Basic and acidic residues" evidence="1">
    <location>
        <begin position="664"/>
        <end position="673"/>
    </location>
</feature>
<proteinExistence type="predicted"/>
<evidence type="ECO:0000313" key="3">
    <source>
        <dbReference type="Proteomes" id="UP000076727"/>
    </source>
</evidence>
<sequence>MGVGARILGRAKSQAKANGGKGPLSRKAPPKNADPSTNPSLSEKHSLTPSESHSSTSGKEKESSSLHSDDQHYYSRLFSHLPPNSLIPDPLPELPSWFKTDADAWNVASLVSFRLRYPMHNPAGPRWYQNIHLLPAAEKDSSQFSTSFPPIPTAAERSQESTRLRTPSASPLPTPNSSQLRIVDPNGRVRTRKISQTDNVDMLDGTDPWGQQWHHDSPYDIGGLNRDASPDPEDRRRSFTMTGNRHKSVTPSPLSQSTSAVHLHISEPMGADMPRRLSRRRKPFSGLFGSQSQDNLHSKHASAPHEALSPLTAENVHRQKVLRRRSTAGPPVSPSALLSADIASGKKEKHSSFMGRLARRFSVMRKPDPAQPANGIGGDSPIDGANAEPSAMAEQAKVSANSTRVATPSRRVPPPSLDGDHSTVTGHPQSSTGNHNSAIDSVDDEEPAPGKLTVINPDEPAESSAGGSLVGVAIPVPSESSAAETESSSKAADADVSASELEERSDVPTVPSPLTITEALASPPTIPTASPEPVSPLQAPGPVASPPLPELPKHTLAAALNLDHSLPPTPRTERPLSLVSERTEPSTAFLSSPRTQTQETNFSSSSTNLTAYAPSSVTTPDDPSLFRASIVANPPTPHVRPMIIFPSAKSTQVPMSSSPTEMSPKPHEGSPKKEGHHKSSSQTKRRETETYTLVRSPSGSTRSAGEVITAMGEQWELVSSQAEEGSRKSRRKERSGSKEVESPIREEGEHRHSHSHSRQRSVHERPIAEAMTASSSRSTRTPSVDAERRQYGTVSSRKERRSSSKQRESDTDGSQAAKATSVPNPHHPHRHERALSAGARPASDLQFDPPVLKAKDAWEKDRLWKANSVTYAPDGTPIVSTPPTIGDGSRTSTVVSADMQMAGAIPSTSDLYLHRSTTLPSPNANSPPHGSSHTYFTIGPYQGSHTIPAVYVPTAAPSQTASGPNRRRQVSRSFSERVPFPINDKRNDPPSLTRNYIGNPLPDPPRISPFQAAPLPPSLVGPLGGNANAQYAGVPTRH</sequence>
<evidence type="ECO:0000256" key="1">
    <source>
        <dbReference type="SAM" id="MobiDB-lite"/>
    </source>
</evidence>
<feature type="compositionally biased region" description="Basic and acidic residues" evidence="1">
    <location>
        <begin position="801"/>
        <end position="810"/>
    </location>
</feature>
<keyword evidence="3" id="KW-1185">Reference proteome</keyword>
<feature type="compositionally biased region" description="Polar residues" evidence="1">
    <location>
        <begin position="585"/>
        <end position="621"/>
    </location>
</feature>
<dbReference type="EMBL" id="KV429032">
    <property type="protein sequence ID" value="KZT75086.1"/>
    <property type="molecule type" value="Genomic_DNA"/>
</dbReference>
<name>A0A165ULD2_9APHY</name>
<protein>
    <submittedName>
        <fullName evidence="2">Uncharacterized protein</fullName>
    </submittedName>
</protein>
<feature type="compositionally biased region" description="Low complexity" evidence="1">
    <location>
        <begin position="47"/>
        <end position="57"/>
    </location>
</feature>
<feature type="compositionally biased region" description="Basic and acidic residues" evidence="1">
    <location>
        <begin position="734"/>
        <end position="750"/>
    </location>
</feature>
<feature type="compositionally biased region" description="Low complexity" evidence="1">
    <location>
        <begin position="774"/>
        <end position="783"/>
    </location>
</feature>
<dbReference type="AlphaFoldDB" id="A0A165ULD2"/>
<feature type="region of interest" description="Disordered" evidence="1">
    <location>
        <begin position="364"/>
        <end position="623"/>
    </location>
</feature>
<reference evidence="2 3" key="1">
    <citation type="journal article" date="2016" name="Mol. Biol. Evol.">
        <title>Comparative Genomics of Early-Diverging Mushroom-Forming Fungi Provides Insights into the Origins of Lignocellulose Decay Capabilities.</title>
        <authorList>
            <person name="Nagy L.G."/>
            <person name="Riley R."/>
            <person name="Tritt A."/>
            <person name="Adam C."/>
            <person name="Daum C."/>
            <person name="Floudas D."/>
            <person name="Sun H."/>
            <person name="Yadav J.S."/>
            <person name="Pangilinan J."/>
            <person name="Larsson K.H."/>
            <person name="Matsuura K."/>
            <person name="Barry K."/>
            <person name="Labutti K."/>
            <person name="Kuo R."/>
            <person name="Ohm R.A."/>
            <person name="Bhattacharya S.S."/>
            <person name="Shirouzu T."/>
            <person name="Yoshinaga Y."/>
            <person name="Martin F.M."/>
            <person name="Grigoriev I.V."/>
            <person name="Hibbett D.S."/>
        </authorList>
    </citation>
    <scope>NUCLEOTIDE SEQUENCE [LARGE SCALE GENOMIC DNA]</scope>
    <source>
        <strain evidence="2 3">L-15889</strain>
    </source>
</reference>
<feature type="region of interest" description="Disordered" evidence="1">
    <location>
        <begin position="647"/>
        <end position="848"/>
    </location>
</feature>
<feature type="compositionally biased region" description="Polar residues" evidence="1">
    <location>
        <begin position="239"/>
        <end position="259"/>
    </location>
</feature>
<feature type="region of interest" description="Disordered" evidence="1">
    <location>
        <begin position="142"/>
        <end position="259"/>
    </location>
</feature>
<feature type="compositionally biased region" description="Polar residues" evidence="1">
    <location>
        <begin position="690"/>
        <end position="703"/>
    </location>
</feature>
<feature type="compositionally biased region" description="Low complexity" evidence="1">
    <location>
        <begin position="478"/>
        <end position="499"/>
    </location>
</feature>
<feature type="compositionally biased region" description="Polar residues" evidence="1">
    <location>
        <begin position="648"/>
        <end position="661"/>
    </location>
</feature>
<dbReference type="Proteomes" id="UP000076727">
    <property type="component" value="Unassembled WGS sequence"/>
</dbReference>
<feature type="compositionally biased region" description="Basic residues" evidence="1">
    <location>
        <begin position="751"/>
        <end position="760"/>
    </location>
</feature>
<feature type="compositionally biased region" description="Polar residues" evidence="1">
    <location>
        <begin position="422"/>
        <end position="439"/>
    </location>
</feature>
<feature type="compositionally biased region" description="Polar residues" evidence="1">
    <location>
        <begin position="812"/>
        <end position="823"/>
    </location>
</feature>
<feature type="compositionally biased region" description="Polar residues" evidence="1">
    <location>
        <begin position="164"/>
        <end position="180"/>
    </location>
</feature>
<organism evidence="2 3">
    <name type="scientific">Daedalea quercina L-15889</name>
    <dbReference type="NCBI Taxonomy" id="1314783"/>
    <lineage>
        <taxon>Eukaryota</taxon>
        <taxon>Fungi</taxon>
        <taxon>Dikarya</taxon>
        <taxon>Basidiomycota</taxon>
        <taxon>Agaricomycotina</taxon>
        <taxon>Agaricomycetes</taxon>
        <taxon>Polyporales</taxon>
        <taxon>Fomitopsis</taxon>
    </lineage>
</organism>
<feature type="region of interest" description="Disordered" evidence="1">
    <location>
        <begin position="284"/>
        <end position="352"/>
    </location>
</feature>
<dbReference type="STRING" id="1314783.A0A165ULD2"/>
<feature type="compositionally biased region" description="Basic and acidic residues" evidence="1">
    <location>
        <begin position="228"/>
        <end position="237"/>
    </location>
</feature>
<feature type="region of interest" description="Disordered" evidence="1">
    <location>
        <begin position="1"/>
        <end position="70"/>
    </location>
</feature>
<dbReference type="OrthoDB" id="3231532at2759"/>